<reference evidence="2 3" key="1">
    <citation type="submission" date="2019-11" db="EMBL/GenBank/DDBJ databases">
        <title>The genome sequence of Methylocystis heyeri.</title>
        <authorList>
            <person name="Oshkin I.Y."/>
            <person name="Miroshnikov K."/>
            <person name="Dedysh S.N."/>
        </authorList>
    </citation>
    <scope>NUCLEOTIDE SEQUENCE [LARGE SCALE GENOMIC DNA]</scope>
    <source>
        <strain evidence="2 3">H2</strain>
    </source>
</reference>
<evidence type="ECO:0008006" key="4">
    <source>
        <dbReference type="Google" id="ProtNLM"/>
    </source>
</evidence>
<feature type="signal peptide" evidence="1">
    <location>
        <begin position="1"/>
        <end position="20"/>
    </location>
</feature>
<protein>
    <recommendedName>
        <fullName evidence="4">Alkaline proteinase inhibitor/ Outer membrane lipoprotein Omp19 domain-containing protein</fullName>
    </recommendedName>
</protein>
<organism evidence="2 3">
    <name type="scientific">Methylocystis heyeri</name>
    <dbReference type="NCBI Taxonomy" id="391905"/>
    <lineage>
        <taxon>Bacteria</taxon>
        <taxon>Pseudomonadati</taxon>
        <taxon>Pseudomonadota</taxon>
        <taxon>Alphaproteobacteria</taxon>
        <taxon>Hyphomicrobiales</taxon>
        <taxon>Methylocystaceae</taxon>
        <taxon>Methylocystis</taxon>
    </lineage>
</organism>
<proteinExistence type="predicted"/>
<dbReference type="OrthoDB" id="8455587at2"/>
<gene>
    <name evidence="2" type="ORF">H2LOC_001795</name>
</gene>
<dbReference type="Proteomes" id="UP000309061">
    <property type="component" value="Chromosome"/>
</dbReference>
<dbReference type="RefSeq" id="WP_154331540.1">
    <property type="nucleotide sequence ID" value="NZ_CP046052.1"/>
</dbReference>
<sequence length="138" mass="14005">MKQLIVLALAAAVVSAPAAAQPNKTRVARSAPSEAANYDGPWTIEATTTVGNCSALVPGSLTIQANRVASAAGLSAEPWGYVENDGTFVARFSDANGHLARANGRLSAAGGSGAWSSSTDMCGGTWRARRAGGDRASR</sequence>
<keyword evidence="1" id="KW-0732">Signal</keyword>
<feature type="chain" id="PRO_5025614281" description="Alkaline proteinase inhibitor/ Outer membrane lipoprotein Omp19 domain-containing protein" evidence="1">
    <location>
        <begin position="21"/>
        <end position="138"/>
    </location>
</feature>
<dbReference type="AlphaFoldDB" id="A0A6B8K9W8"/>
<name>A0A6B8K9W8_9HYPH</name>
<accession>A0A6B8K9W8</accession>
<dbReference type="EMBL" id="CP046052">
    <property type="protein sequence ID" value="QGM44527.1"/>
    <property type="molecule type" value="Genomic_DNA"/>
</dbReference>
<evidence type="ECO:0000256" key="1">
    <source>
        <dbReference type="SAM" id="SignalP"/>
    </source>
</evidence>
<dbReference type="KEGG" id="mhey:H2LOC_001795"/>
<keyword evidence="3" id="KW-1185">Reference proteome</keyword>
<evidence type="ECO:0000313" key="2">
    <source>
        <dbReference type="EMBL" id="QGM44527.1"/>
    </source>
</evidence>
<evidence type="ECO:0000313" key="3">
    <source>
        <dbReference type="Proteomes" id="UP000309061"/>
    </source>
</evidence>